<keyword evidence="3" id="KW-1185">Reference proteome</keyword>
<evidence type="ECO:0000256" key="1">
    <source>
        <dbReference type="SAM" id="Phobius"/>
    </source>
</evidence>
<protein>
    <submittedName>
        <fullName evidence="2">Uncharacterized protein</fullName>
    </submittedName>
</protein>
<feature type="transmembrane region" description="Helical" evidence="1">
    <location>
        <begin position="26"/>
        <end position="46"/>
    </location>
</feature>
<dbReference type="OrthoDB" id="302705at2759"/>
<evidence type="ECO:0000313" key="3">
    <source>
        <dbReference type="Proteomes" id="UP000007800"/>
    </source>
</evidence>
<evidence type="ECO:0000313" key="2">
    <source>
        <dbReference type="EMBL" id="EER13411.1"/>
    </source>
</evidence>
<keyword evidence="1" id="KW-1133">Transmembrane helix</keyword>
<feature type="non-terminal residue" evidence="2">
    <location>
        <position position="1"/>
    </location>
</feature>
<dbReference type="Proteomes" id="UP000007800">
    <property type="component" value="Unassembled WGS sequence"/>
</dbReference>
<keyword evidence="1" id="KW-0812">Transmembrane</keyword>
<keyword evidence="1" id="KW-0472">Membrane</keyword>
<dbReference type="RefSeq" id="XP_002781616.1">
    <property type="nucleotide sequence ID" value="XM_002781570.1"/>
</dbReference>
<feature type="non-terminal residue" evidence="2">
    <location>
        <position position="60"/>
    </location>
</feature>
<gene>
    <name evidence="2" type="ORF">Pmar_PMAR007013</name>
</gene>
<sequence>TWFFLESTALFLSSGGASTSGNAEEMLIWILIILVVFGPVPWARWYTWDHTVEQVLVGSL</sequence>
<dbReference type="InParanoid" id="C5KQ31"/>
<dbReference type="GeneID" id="9041923"/>
<dbReference type="AlphaFoldDB" id="C5KQ31"/>
<accession>C5KQ31</accession>
<dbReference type="EMBL" id="GG675214">
    <property type="protein sequence ID" value="EER13411.1"/>
    <property type="molecule type" value="Genomic_DNA"/>
</dbReference>
<proteinExistence type="predicted"/>
<name>C5KQ31_PERM5</name>
<reference evidence="2 3" key="1">
    <citation type="submission" date="2008-07" db="EMBL/GenBank/DDBJ databases">
        <authorList>
            <person name="El-Sayed N."/>
            <person name="Caler E."/>
            <person name="Inman J."/>
            <person name="Amedeo P."/>
            <person name="Hass B."/>
            <person name="Wortman J."/>
        </authorList>
    </citation>
    <scope>NUCLEOTIDE SEQUENCE [LARGE SCALE GENOMIC DNA]</scope>
    <source>
        <strain evidence="3">ATCC 50983 / TXsc</strain>
    </source>
</reference>
<organism evidence="3">
    <name type="scientific">Perkinsus marinus (strain ATCC 50983 / TXsc)</name>
    <dbReference type="NCBI Taxonomy" id="423536"/>
    <lineage>
        <taxon>Eukaryota</taxon>
        <taxon>Sar</taxon>
        <taxon>Alveolata</taxon>
        <taxon>Perkinsozoa</taxon>
        <taxon>Perkinsea</taxon>
        <taxon>Perkinsida</taxon>
        <taxon>Perkinsidae</taxon>
        <taxon>Perkinsus</taxon>
    </lineage>
</organism>